<evidence type="ECO:0000256" key="1">
    <source>
        <dbReference type="ARBA" id="ARBA00008007"/>
    </source>
</evidence>
<feature type="domain" description="Double zinc ribbon" evidence="3">
    <location>
        <begin position="31"/>
        <end position="78"/>
    </location>
</feature>
<dbReference type="EMBL" id="JAZHOF010000001">
    <property type="protein sequence ID" value="MEJ8570326.1"/>
    <property type="molecule type" value="Genomic_DNA"/>
</dbReference>
<organism evidence="4 5">
    <name type="scientific">Microbaculum marinum</name>
    <dbReference type="NCBI Taxonomy" id="1764581"/>
    <lineage>
        <taxon>Bacteria</taxon>
        <taxon>Pseudomonadati</taxon>
        <taxon>Pseudomonadota</taxon>
        <taxon>Alphaproteobacteria</taxon>
        <taxon>Hyphomicrobiales</taxon>
        <taxon>Tepidamorphaceae</taxon>
        <taxon>Microbaculum</taxon>
    </lineage>
</organism>
<accession>A0AAW9RS24</accession>
<evidence type="ECO:0000313" key="5">
    <source>
        <dbReference type="Proteomes" id="UP001378188"/>
    </source>
</evidence>
<dbReference type="InterPro" id="IPR000836">
    <property type="entry name" value="PRTase_dom"/>
</dbReference>
<dbReference type="Gene3D" id="3.40.50.2020">
    <property type="match status" value="1"/>
</dbReference>
<dbReference type="CDD" id="cd06223">
    <property type="entry name" value="PRTases_typeI"/>
    <property type="match status" value="1"/>
</dbReference>
<dbReference type="InterPro" id="IPR044005">
    <property type="entry name" value="DZR_2"/>
</dbReference>
<dbReference type="PANTHER" id="PTHR47505:SF1">
    <property type="entry name" value="DNA UTILIZATION PROTEIN YHGH"/>
    <property type="match status" value="1"/>
</dbReference>
<dbReference type="InterPro" id="IPR029057">
    <property type="entry name" value="PRTase-like"/>
</dbReference>
<comment type="caution">
    <text evidence="4">The sequence shown here is derived from an EMBL/GenBank/DDBJ whole genome shotgun (WGS) entry which is preliminary data.</text>
</comment>
<comment type="similarity">
    <text evidence="1">Belongs to the ComF/GntX family.</text>
</comment>
<dbReference type="Pfam" id="PF00156">
    <property type="entry name" value="Pribosyltran"/>
    <property type="match status" value="1"/>
</dbReference>
<feature type="domain" description="Phosphoribosyltransferase" evidence="2">
    <location>
        <begin position="180"/>
        <end position="258"/>
    </location>
</feature>
<gene>
    <name evidence="4" type="ORF">V3328_02480</name>
</gene>
<evidence type="ECO:0000259" key="2">
    <source>
        <dbReference type="Pfam" id="PF00156"/>
    </source>
</evidence>
<dbReference type="RefSeq" id="WP_340328056.1">
    <property type="nucleotide sequence ID" value="NZ_JAZHOF010000001.1"/>
</dbReference>
<sequence length="263" mass="27964">MAVTAREPDYRIPLANSRSVLDRTRDGARRLIDLVLPQRCAACGTPGTGHGLCGACWSGVDFIAAPVCQRLGTPFPYDPGEAVTSPAAIADPPDFGRARAVARYDGPARALVRSLKFQDRMELAGLMAGLMVRSGQELLETCDVVVPIPLHRRRLFGRRFNQAAALAGRIAGLAGCDYQPMAVQRVKSTRHQVGLSAAERRRNVAGAFRVAVEARPLVEGRRVVLVDDVLTTGATANACARACLRAGAAGVDVLVFARVAAPV</sequence>
<evidence type="ECO:0000259" key="3">
    <source>
        <dbReference type="Pfam" id="PF18912"/>
    </source>
</evidence>
<dbReference type="SUPFAM" id="SSF53271">
    <property type="entry name" value="PRTase-like"/>
    <property type="match status" value="1"/>
</dbReference>
<name>A0AAW9RS24_9HYPH</name>
<dbReference type="InterPro" id="IPR051910">
    <property type="entry name" value="ComF/GntX_DNA_util-trans"/>
</dbReference>
<dbReference type="Proteomes" id="UP001378188">
    <property type="component" value="Unassembled WGS sequence"/>
</dbReference>
<evidence type="ECO:0000313" key="4">
    <source>
        <dbReference type="EMBL" id="MEJ8570326.1"/>
    </source>
</evidence>
<dbReference type="Pfam" id="PF18912">
    <property type="entry name" value="DZR_2"/>
    <property type="match status" value="1"/>
</dbReference>
<dbReference type="AlphaFoldDB" id="A0AAW9RS24"/>
<protein>
    <submittedName>
        <fullName evidence="4">ComF family protein</fullName>
    </submittedName>
</protein>
<reference evidence="4 5" key="1">
    <citation type="submission" date="2024-02" db="EMBL/GenBank/DDBJ databases">
        <title>Genome analysis and characterization of Microbaculum marinisediminis sp. nov., isolated from marine sediment.</title>
        <authorList>
            <person name="Du Z.-J."/>
            <person name="Ye Y.-Q."/>
            <person name="Zhang Z.-R."/>
            <person name="Yuan S.-M."/>
            <person name="Zhang X.-Y."/>
        </authorList>
    </citation>
    <scope>NUCLEOTIDE SEQUENCE [LARGE SCALE GENOMIC DNA]</scope>
    <source>
        <strain evidence="4 5">SDUM1044001</strain>
    </source>
</reference>
<proteinExistence type="inferred from homology"/>
<dbReference type="PANTHER" id="PTHR47505">
    <property type="entry name" value="DNA UTILIZATION PROTEIN YHGH"/>
    <property type="match status" value="1"/>
</dbReference>
<keyword evidence="5" id="KW-1185">Reference proteome</keyword>